<dbReference type="InterPro" id="IPR056729">
    <property type="entry name" value="GMPPB_C"/>
</dbReference>
<dbReference type="SUPFAM" id="SSF51161">
    <property type="entry name" value="Trimeric LpxA-like enzymes"/>
    <property type="match status" value="1"/>
</dbReference>
<keyword evidence="5" id="KW-1185">Reference proteome</keyword>
<gene>
    <name evidence="4" type="ORF">RZO55_14270</name>
</gene>
<sequence length="227" mass="24847">MKKEDMTNQDLFDTDHTLAKLLFEQTTYPWEIIPKISEFIVSLGQRLPKDEYVHVGKAVWIHKSVNLPPTACMGENVIIGKNAQIRHCAFIRGNAIIGDRVVVGNSSEIKNSILFDEVQVPHFNYVGDSILGYKSHMGASSIASNVKTDKSLVTVHAEDGDIETGLKKFGAILGDYAEIGCGAVLNPGTVIGPKAAVYPLSCVRTCVDGNKIYKNQGEIVEKNITEE</sequence>
<organism evidence="4 5">
    <name type="scientific">Clostridium boliviensis</name>
    <dbReference type="NCBI Taxonomy" id="318465"/>
    <lineage>
        <taxon>Bacteria</taxon>
        <taxon>Bacillati</taxon>
        <taxon>Bacillota</taxon>
        <taxon>Clostridia</taxon>
        <taxon>Eubacteriales</taxon>
        <taxon>Clostridiaceae</taxon>
        <taxon>Clostridium</taxon>
    </lineage>
</organism>
<dbReference type="InterPro" id="IPR011004">
    <property type="entry name" value="Trimer_LpxA-like_sf"/>
</dbReference>
<proteinExistence type="predicted"/>
<dbReference type="CDD" id="cd05636">
    <property type="entry name" value="LbH_G1P_TT_C_like"/>
    <property type="match status" value="1"/>
</dbReference>
<dbReference type="Gene3D" id="2.160.10.10">
    <property type="entry name" value="Hexapeptide repeat proteins"/>
    <property type="match status" value="1"/>
</dbReference>
<evidence type="ECO:0000256" key="1">
    <source>
        <dbReference type="ARBA" id="ARBA00022679"/>
    </source>
</evidence>
<keyword evidence="2" id="KW-0012">Acyltransferase</keyword>
<dbReference type="Proteomes" id="UP001276854">
    <property type="component" value="Unassembled WGS sequence"/>
</dbReference>
<dbReference type="RefSeq" id="WP_318064952.1">
    <property type="nucleotide sequence ID" value="NZ_JAWONS010000221.1"/>
</dbReference>
<dbReference type="PANTHER" id="PTHR43584:SF8">
    <property type="entry name" value="N-ACETYLMURAMATE ALPHA-1-PHOSPHATE URIDYLYLTRANSFERASE"/>
    <property type="match status" value="1"/>
</dbReference>
<evidence type="ECO:0000256" key="2">
    <source>
        <dbReference type="ARBA" id="ARBA00023315"/>
    </source>
</evidence>
<dbReference type="InterPro" id="IPR050065">
    <property type="entry name" value="GlmU-like"/>
</dbReference>
<dbReference type="Pfam" id="PF25087">
    <property type="entry name" value="GMPPB_C"/>
    <property type="match status" value="1"/>
</dbReference>
<dbReference type="PANTHER" id="PTHR43584">
    <property type="entry name" value="NUCLEOTIDYL TRANSFERASE"/>
    <property type="match status" value="1"/>
</dbReference>
<comment type="caution">
    <text evidence="4">The sequence shown here is derived from an EMBL/GenBank/DDBJ whole genome shotgun (WGS) entry which is preliminary data.</text>
</comment>
<name>A0ABU4GMC3_9CLOT</name>
<feature type="domain" description="Mannose-1-phosphate guanyltransferase C-terminal" evidence="3">
    <location>
        <begin position="82"/>
        <end position="163"/>
    </location>
</feature>
<evidence type="ECO:0000313" key="5">
    <source>
        <dbReference type="Proteomes" id="UP001276854"/>
    </source>
</evidence>
<accession>A0ABU4GMC3</accession>
<protein>
    <submittedName>
        <fullName evidence="4">UDP-N-acetylglucosamine pyrophosphorylase</fullName>
    </submittedName>
</protein>
<reference evidence="4 5" key="1">
    <citation type="submission" date="2023-10" db="EMBL/GenBank/DDBJ databases">
        <title>A novel Glycoside Hydrolase 43-Like Enzyme from Clostrdium boliviensis is an Endo-xylanase, and a Candidate for Xylooligosaccharides Production from Different Xylan Substrates.</title>
        <authorList>
            <person name="Alvarez M.T."/>
            <person name="Rocabado-Villegas L.R."/>
            <person name="Salas-Veizaga D.M."/>
            <person name="Linares-Pasten J.A."/>
            <person name="Gudmundsdottir E.E."/>
            <person name="Hreggvidsson G.O."/>
            <person name="Adlercreutz P."/>
            <person name="Nordberg Karlsson E."/>
        </authorList>
    </citation>
    <scope>NUCLEOTIDE SEQUENCE [LARGE SCALE GENOMIC DNA]</scope>
    <source>
        <strain evidence="4 5">E-1</strain>
    </source>
</reference>
<evidence type="ECO:0000259" key="3">
    <source>
        <dbReference type="Pfam" id="PF25087"/>
    </source>
</evidence>
<evidence type="ECO:0000313" key="4">
    <source>
        <dbReference type="EMBL" id="MDW2798745.1"/>
    </source>
</evidence>
<dbReference type="EMBL" id="JAWONS010000221">
    <property type="protein sequence ID" value="MDW2798745.1"/>
    <property type="molecule type" value="Genomic_DNA"/>
</dbReference>
<keyword evidence="1" id="KW-0808">Transferase</keyword>